<sequence length="75" mass="9079">MALSKHAKALKSSPLKHLPRYLQEMQQPPLHRTYLRQRLQHQLLVDRLCRLLQYIHGRSGLARRRFHQHQVLPRQ</sequence>
<organism evidence="1 2">
    <name type="scientific">Gossypium harknessii</name>
    <dbReference type="NCBI Taxonomy" id="34285"/>
    <lineage>
        <taxon>Eukaryota</taxon>
        <taxon>Viridiplantae</taxon>
        <taxon>Streptophyta</taxon>
        <taxon>Embryophyta</taxon>
        <taxon>Tracheophyta</taxon>
        <taxon>Spermatophyta</taxon>
        <taxon>Magnoliopsida</taxon>
        <taxon>eudicotyledons</taxon>
        <taxon>Gunneridae</taxon>
        <taxon>Pentapetalae</taxon>
        <taxon>rosids</taxon>
        <taxon>malvids</taxon>
        <taxon>Malvales</taxon>
        <taxon>Malvaceae</taxon>
        <taxon>Malvoideae</taxon>
        <taxon>Gossypium</taxon>
    </lineage>
</organism>
<dbReference type="AlphaFoldDB" id="A0A7J9HHU2"/>
<dbReference type="EMBL" id="JABFAD010000009">
    <property type="protein sequence ID" value="MBA0808475.1"/>
    <property type="molecule type" value="Genomic_DNA"/>
</dbReference>
<accession>A0A7J9HHU2</accession>
<gene>
    <name evidence="1" type="ORF">Gohar_024213</name>
</gene>
<dbReference type="OrthoDB" id="10479774at2759"/>
<keyword evidence="2" id="KW-1185">Reference proteome</keyword>
<reference evidence="1 2" key="1">
    <citation type="journal article" date="2019" name="Genome Biol. Evol.">
        <title>Insights into the evolution of the New World diploid cottons (Gossypium, subgenus Houzingenia) based on genome sequencing.</title>
        <authorList>
            <person name="Grover C.E."/>
            <person name="Arick M.A. 2nd"/>
            <person name="Thrash A."/>
            <person name="Conover J.L."/>
            <person name="Sanders W.S."/>
            <person name="Peterson D.G."/>
            <person name="Frelichowski J.E."/>
            <person name="Scheffler J.A."/>
            <person name="Scheffler B.E."/>
            <person name="Wendel J.F."/>
        </authorList>
    </citation>
    <scope>NUCLEOTIDE SEQUENCE [LARGE SCALE GENOMIC DNA]</scope>
    <source>
        <strain evidence="1">0</strain>
        <tissue evidence="1">Leaf</tissue>
    </source>
</reference>
<proteinExistence type="predicted"/>
<dbReference type="Proteomes" id="UP000593560">
    <property type="component" value="Unassembled WGS sequence"/>
</dbReference>
<comment type="caution">
    <text evidence="1">The sequence shown here is derived from an EMBL/GenBank/DDBJ whole genome shotgun (WGS) entry which is preliminary data.</text>
</comment>
<evidence type="ECO:0000313" key="2">
    <source>
        <dbReference type="Proteomes" id="UP000593560"/>
    </source>
</evidence>
<evidence type="ECO:0000313" key="1">
    <source>
        <dbReference type="EMBL" id="MBA0808475.1"/>
    </source>
</evidence>
<protein>
    <submittedName>
        <fullName evidence="1">Uncharacterized protein</fullName>
    </submittedName>
</protein>
<name>A0A7J9HHU2_9ROSI</name>